<reference evidence="2 3" key="1">
    <citation type="submission" date="2007-11" db="EMBL/GenBank/DDBJ databases">
        <title>Draft genome sequence of Bacteroides stercoris(ATCC 43183).</title>
        <authorList>
            <person name="Sudarsanam P."/>
            <person name="Ley R."/>
            <person name="Guruge J."/>
            <person name="Turnbaugh P.J."/>
            <person name="Mahowald M."/>
            <person name="Liep D."/>
            <person name="Gordon J."/>
        </authorList>
    </citation>
    <scope>NUCLEOTIDE SEQUENCE [LARGE SCALE GENOMIC DNA]</scope>
    <source>
        <strain evidence="2 3">ATCC 43183</strain>
    </source>
</reference>
<evidence type="ECO:0000313" key="3">
    <source>
        <dbReference type="Proteomes" id="UP000004713"/>
    </source>
</evidence>
<proteinExistence type="predicted"/>
<organism evidence="2 3">
    <name type="scientific">Bacteroides stercoris ATCC 43183</name>
    <dbReference type="NCBI Taxonomy" id="449673"/>
    <lineage>
        <taxon>Bacteria</taxon>
        <taxon>Pseudomonadati</taxon>
        <taxon>Bacteroidota</taxon>
        <taxon>Bacteroidia</taxon>
        <taxon>Bacteroidales</taxon>
        <taxon>Bacteroidaceae</taxon>
        <taxon>Bacteroides</taxon>
    </lineage>
</organism>
<reference evidence="2 3" key="2">
    <citation type="submission" date="2007-11" db="EMBL/GenBank/DDBJ databases">
        <authorList>
            <person name="Fulton L."/>
            <person name="Clifton S."/>
            <person name="Fulton B."/>
            <person name="Xu J."/>
            <person name="Minx P."/>
            <person name="Pepin K.H."/>
            <person name="Johnson M."/>
            <person name="Thiruvilangam P."/>
            <person name="Bhonagiri V."/>
            <person name="Nash W.E."/>
            <person name="Mardis E.R."/>
            <person name="Wilson R.K."/>
        </authorList>
    </citation>
    <scope>NUCLEOTIDE SEQUENCE [LARGE SCALE GENOMIC DNA]</scope>
    <source>
        <strain evidence="2 3">ATCC 43183</strain>
    </source>
</reference>
<feature type="transmembrane region" description="Helical" evidence="1">
    <location>
        <begin position="84"/>
        <end position="103"/>
    </location>
</feature>
<evidence type="ECO:0000256" key="1">
    <source>
        <dbReference type="SAM" id="Phobius"/>
    </source>
</evidence>
<keyword evidence="1" id="KW-0472">Membrane</keyword>
<dbReference type="AlphaFoldDB" id="B0NVV1"/>
<sequence>MDIAAFQFAAGGGVEIAIDAACLAKGNMDVDACHEPVNWLGCKYTIFSVCRLSGSSSLLVFNIKMDIEMRKDCRMEAVLLGLRSAIYTLSILLFQYCLITFLSSLGMDYSLSLCGKGIE</sequence>
<evidence type="ECO:0000313" key="2">
    <source>
        <dbReference type="EMBL" id="EDS13453.1"/>
    </source>
</evidence>
<accession>B0NVV1</accession>
<dbReference type="EMBL" id="ABFZ02000023">
    <property type="protein sequence ID" value="EDS13453.1"/>
    <property type="molecule type" value="Genomic_DNA"/>
</dbReference>
<keyword evidence="1" id="KW-1133">Transmembrane helix</keyword>
<name>B0NVV1_BACSE</name>
<keyword evidence="1" id="KW-0812">Transmembrane</keyword>
<protein>
    <submittedName>
        <fullName evidence="2">Uncharacterized protein</fullName>
    </submittedName>
</protein>
<gene>
    <name evidence="2" type="ORF">BACSTE_03634</name>
</gene>
<comment type="caution">
    <text evidence="2">The sequence shown here is derived from an EMBL/GenBank/DDBJ whole genome shotgun (WGS) entry which is preliminary data.</text>
</comment>
<dbReference type="Proteomes" id="UP000004713">
    <property type="component" value="Unassembled WGS sequence"/>
</dbReference>
<dbReference type="HOGENOM" id="CLU_2056682_0_0_10"/>